<accession>A0A7E4VI88</accession>
<evidence type="ECO:0000313" key="4">
    <source>
        <dbReference type="Proteomes" id="UP000492821"/>
    </source>
</evidence>
<dbReference type="InterPro" id="IPR029045">
    <property type="entry name" value="ClpP/crotonase-like_dom_sf"/>
</dbReference>
<reference evidence="5" key="2">
    <citation type="submission" date="2020-10" db="UniProtKB">
        <authorList>
            <consortium name="WormBaseParasite"/>
        </authorList>
    </citation>
    <scope>IDENTIFICATION</scope>
</reference>
<dbReference type="AlphaFoldDB" id="A0A7E4VI88"/>
<dbReference type="PANTHER" id="PTHR11941:SF171">
    <property type="entry name" value="SD19268P"/>
    <property type="match status" value="1"/>
</dbReference>
<name>A0A7E4VI88_PANRE</name>
<dbReference type="Gene3D" id="3.90.226.10">
    <property type="entry name" value="2-enoyl-CoA Hydratase, Chain A, domain 1"/>
    <property type="match status" value="1"/>
</dbReference>
<dbReference type="FunFam" id="1.10.12.10:FF:000001">
    <property type="entry name" value="Probable enoyl-CoA hydratase, mitochondrial"/>
    <property type="match status" value="1"/>
</dbReference>
<proteinExistence type="inferred from homology"/>
<dbReference type="FunFam" id="3.90.226.10:FF:000009">
    <property type="entry name" value="Carnitinyl-CoA dehydratase"/>
    <property type="match status" value="1"/>
</dbReference>
<evidence type="ECO:0000256" key="3">
    <source>
        <dbReference type="RuleBase" id="RU003707"/>
    </source>
</evidence>
<dbReference type="InterPro" id="IPR001753">
    <property type="entry name" value="Enoyl-CoA_hydra/iso"/>
</dbReference>
<sequence>MTSLKLLTPLSKTFSTVRFTSSILCQKEPPVIVDQLQHKHKGIIQFRLNRPQTKNAISKDTLLALRTAVADVRFNPDARVLIIRSGVPGTFCTGADLKERKTMTPAEVPKFVNGLRAFMTELSSLPIPVIAAIDGYALGGGLELALACDIRVATKTAKLGLTETKLAIIPGAGGTQRLARIVGLAKAKELIYTARLIDGVEAEQIGLVNFSVTDKSSVPYAVQLAEQINRNGPIGVKMAKAALDLGSQTDLASGLLIEEQCYAQVLPTKDRVEALAAFAEKREPVFKGE</sequence>
<dbReference type="GO" id="GO:0006635">
    <property type="term" value="P:fatty acid beta-oxidation"/>
    <property type="evidence" value="ECO:0007669"/>
    <property type="project" value="TreeGrafter"/>
</dbReference>
<evidence type="ECO:0000256" key="1">
    <source>
        <dbReference type="ARBA" id="ARBA00005254"/>
    </source>
</evidence>
<keyword evidence="4" id="KW-1185">Reference proteome</keyword>
<keyword evidence="2" id="KW-0456">Lyase</keyword>
<dbReference type="GO" id="GO:0005739">
    <property type="term" value="C:mitochondrion"/>
    <property type="evidence" value="ECO:0007669"/>
    <property type="project" value="TreeGrafter"/>
</dbReference>
<evidence type="ECO:0000313" key="5">
    <source>
        <dbReference type="WBParaSite" id="Pan_g2121.t1"/>
    </source>
</evidence>
<evidence type="ECO:0000256" key="2">
    <source>
        <dbReference type="ARBA" id="ARBA00023239"/>
    </source>
</evidence>
<comment type="similarity">
    <text evidence="1 3">Belongs to the enoyl-CoA hydratase/isomerase family.</text>
</comment>
<dbReference type="SUPFAM" id="SSF52096">
    <property type="entry name" value="ClpP/crotonase"/>
    <property type="match status" value="1"/>
</dbReference>
<dbReference type="Proteomes" id="UP000492821">
    <property type="component" value="Unassembled WGS sequence"/>
</dbReference>
<dbReference type="CDD" id="cd06558">
    <property type="entry name" value="crotonase-like"/>
    <property type="match status" value="1"/>
</dbReference>
<dbReference type="PROSITE" id="PS00166">
    <property type="entry name" value="ENOYL_COA_HYDRATASE"/>
    <property type="match status" value="1"/>
</dbReference>
<dbReference type="Gene3D" id="1.10.12.10">
    <property type="entry name" value="Lyase 2-enoyl-coa Hydratase, Chain A, domain 2"/>
    <property type="match status" value="1"/>
</dbReference>
<reference evidence="4" key="1">
    <citation type="journal article" date="2013" name="Genetics">
        <title>The draft genome and transcriptome of Panagrellus redivivus are shaped by the harsh demands of a free-living lifestyle.</title>
        <authorList>
            <person name="Srinivasan J."/>
            <person name="Dillman A.R."/>
            <person name="Macchietto M.G."/>
            <person name="Heikkinen L."/>
            <person name="Lakso M."/>
            <person name="Fracchia K.M."/>
            <person name="Antoshechkin I."/>
            <person name="Mortazavi A."/>
            <person name="Wong G."/>
            <person name="Sternberg P.W."/>
        </authorList>
    </citation>
    <scope>NUCLEOTIDE SEQUENCE [LARGE SCALE GENOMIC DNA]</scope>
    <source>
        <strain evidence="4">MT8872</strain>
    </source>
</reference>
<dbReference type="Pfam" id="PF00378">
    <property type="entry name" value="ECH_1"/>
    <property type="match status" value="1"/>
</dbReference>
<dbReference type="GO" id="GO:0004300">
    <property type="term" value="F:enoyl-CoA hydratase activity"/>
    <property type="evidence" value="ECO:0007669"/>
    <property type="project" value="UniProtKB-ARBA"/>
</dbReference>
<dbReference type="PANTHER" id="PTHR11941">
    <property type="entry name" value="ENOYL-COA HYDRATASE-RELATED"/>
    <property type="match status" value="1"/>
</dbReference>
<organism evidence="4 5">
    <name type="scientific">Panagrellus redivivus</name>
    <name type="common">Microworm</name>
    <dbReference type="NCBI Taxonomy" id="6233"/>
    <lineage>
        <taxon>Eukaryota</taxon>
        <taxon>Metazoa</taxon>
        <taxon>Ecdysozoa</taxon>
        <taxon>Nematoda</taxon>
        <taxon>Chromadorea</taxon>
        <taxon>Rhabditida</taxon>
        <taxon>Tylenchina</taxon>
        <taxon>Panagrolaimomorpha</taxon>
        <taxon>Panagrolaimoidea</taxon>
        <taxon>Panagrolaimidae</taxon>
        <taxon>Panagrellus</taxon>
    </lineage>
</organism>
<dbReference type="InterPro" id="IPR018376">
    <property type="entry name" value="Enoyl-CoA_hyd/isom_CS"/>
</dbReference>
<dbReference type="WBParaSite" id="Pan_g2121.t1">
    <property type="protein sequence ID" value="Pan_g2121.t1"/>
    <property type="gene ID" value="Pan_g2121"/>
</dbReference>
<protein>
    <submittedName>
        <fullName evidence="5">Methylglutaconyl-CoA hydratase, mitochondrial</fullName>
    </submittedName>
</protein>
<dbReference type="InterPro" id="IPR014748">
    <property type="entry name" value="Enoyl-CoA_hydra_C"/>
</dbReference>